<dbReference type="STRING" id="536979.SAMN04488055_1255"/>
<evidence type="ECO:0000313" key="1">
    <source>
        <dbReference type="EMBL" id="SIN77229.1"/>
    </source>
</evidence>
<protein>
    <recommendedName>
        <fullName evidence="3">CHC2 zinc finger</fullName>
    </recommendedName>
</protein>
<dbReference type="InterPro" id="IPR036977">
    <property type="entry name" value="DNA_primase_Znf_CHC2"/>
</dbReference>
<organism evidence="1 2">
    <name type="scientific">Chitinophaga niabensis</name>
    <dbReference type="NCBI Taxonomy" id="536979"/>
    <lineage>
        <taxon>Bacteria</taxon>
        <taxon>Pseudomonadati</taxon>
        <taxon>Bacteroidota</taxon>
        <taxon>Chitinophagia</taxon>
        <taxon>Chitinophagales</taxon>
        <taxon>Chitinophagaceae</taxon>
        <taxon>Chitinophaga</taxon>
    </lineage>
</organism>
<dbReference type="AlphaFoldDB" id="A0A1N6E2I5"/>
<dbReference type="GO" id="GO:0008270">
    <property type="term" value="F:zinc ion binding"/>
    <property type="evidence" value="ECO:0007669"/>
    <property type="project" value="InterPro"/>
</dbReference>
<dbReference type="Proteomes" id="UP000185003">
    <property type="component" value="Unassembled WGS sequence"/>
</dbReference>
<evidence type="ECO:0000313" key="2">
    <source>
        <dbReference type="Proteomes" id="UP000185003"/>
    </source>
</evidence>
<dbReference type="EMBL" id="FSRA01000001">
    <property type="protein sequence ID" value="SIN77229.1"/>
    <property type="molecule type" value="Genomic_DNA"/>
</dbReference>
<dbReference type="SUPFAM" id="SSF57783">
    <property type="entry name" value="Zinc beta-ribbon"/>
    <property type="match status" value="1"/>
</dbReference>
<dbReference type="GO" id="GO:0003677">
    <property type="term" value="F:DNA binding"/>
    <property type="evidence" value="ECO:0007669"/>
    <property type="project" value="InterPro"/>
</dbReference>
<reference evidence="1 2" key="1">
    <citation type="submission" date="2016-11" db="EMBL/GenBank/DDBJ databases">
        <authorList>
            <person name="Jaros S."/>
            <person name="Januszkiewicz K."/>
            <person name="Wedrychowicz H."/>
        </authorList>
    </citation>
    <scope>NUCLEOTIDE SEQUENCE [LARGE SCALE GENOMIC DNA]</scope>
    <source>
        <strain evidence="1 2">DSM 24787</strain>
    </source>
</reference>
<dbReference type="Gene3D" id="3.90.580.10">
    <property type="entry name" value="Zinc finger, CHC2-type domain"/>
    <property type="match status" value="1"/>
</dbReference>
<proteinExistence type="predicted"/>
<evidence type="ECO:0008006" key="3">
    <source>
        <dbReference type="Google" id="ProtNLM"/>
    </source>
</evidence>
<name>A0A1N6E2I5_9BACT</name>
<gene>
    <name evidence="1" type="ORF">SAMN04488055_1255</name>
</gene>
<dbReference type="GO" id="GO:0006260">
    <property type="term" value="P:DNA replication"/>
    <property type="evidence" value="ECO:0007669"/>
    <property type="project" value="InterPro"/>
</dbReference>
<accession>A0A1N6E2I5</accession>
<sequence>MRIKVNRKTMNCAEANSYDMVDYLAKLGFYPDPKKSKGNDYWFNSPLNPPDTDPSFKVNLQKNTWFDFISWEGGTLVDFGKLYHKCNTIEEFLERFKKDVLSSPQPVKLYTPPPAVARNHSEILTVDPIKSSSLMRYLEKRMIDPKVAKEYCQEVTYRIGENTYYGIGFKNNSDGWAIRNPFMKSGVQPMDFTTIDKGYKKVVAFEGFFNFLSYATIYKGRPEMRANFCIWNCLGMFTRARAFMDLHETKDLYLDHGKGGDDYTRQAIALNLGYKDKRALYKGYDDFNDWHIKTGGALKQRKRLRR</sequence>
<keyword evidence="2" id="KW-1185">Reference proteome</keyword>